<evidence type="ECO:0000256" key="7">
    <source>
        <dbReference type="ARBA" id="ARBA00022989"/>
    </source>
</evidence>
<dbReference type="PANTHER" id="PTHR30133">
    <property type="entry name" value="CATIONIC AMINO ACID TRANSPORTER, MEMBRANE COMPONENT"/>
    <property type="match status" value="1"/>
</dbReference>
<comment type="similarity">
    <text evidence="2">Belongs to the binding-protein-dependent transport system permease family. HisMQ subfamily.</text>
</comment>
<keyword evidence="5" id="KW-0997">Cell inner membrane</keyword>
<dbReference type="CDD" id="cd06261">
    <property type="entry name" value="TM_PBP2"/>
    <property type="match status" value="1"/>
</dbReference>
<comment type="subcellular location">
    <subcellularLocation>
        <location evidence="1">Cell inner membrane</location>
        <topology evidence="1">Multi-pass membrane protein</topology>
    </subcellularLocation>
    <subcellularLocation>
        <location evidence="9">Cell membrane</location>
        <topology evidence="9">Multi-pass membrane protein</topology>
    </subcellularLocation>
</comment>
<dbReference type="NCBIfam" id="TIGR01726">
    <property type="entry name" value="HEQRo_perm_3TM"/>
    <property type="match status" value="1"/>
</dbReference>
<feature type="domain" description="ABC transmembrane type-1" evidence="10">
    <location>
        <begin position="16"/>
        <end position="214"/>
    </location>
</feature>
<comment type="caution">
    <text evidence="11">The sequence shown here is derived from an EMBL/GenBank/DDBJ whole genome shotgun (WGS) entry which is preliminary data.</text>
</comment>
<keyword evidence="3 9" id="KW-0813">Transport</keyword>
<sequence>MIEIIAPYLTFWFKGAALTLGLAAVSFPVCVVLGLLVAFSTVSHNRVVSTLAAAYINIFRGLPEIIVIFIAFYGSTVVLQAAGKVFGFQIGVNPVSAAVLAMSFQFGSYTAVIFKDWIRTLPNGYMEAGLAIGMTRFQIRRRIVVPLVLRSATPALGNLFLVLLKISALASLIGVEELSRTTNIIAGSTRDPLLCYAIAAVMYLAISAVSGLVQHGFEAAIERSR</sequence>
<feature type="transmembrane region" description="Helical" evidence="9">
    <location>
        <begin position="51"/>
        <end position="75"/>
    </location>
</feature>
<evidence type="ECO:0000256" key="6">
    <source>
        <dbReference type="ARBA" id="ARBA00022692"/>
    </source>
</evidence>
<dbReference type="Gene3D" id="1.10.3720.10">
    <property type="entry name" value="MetI-like"/>
    <property type="match status" value="1"/>
</dbReference>
<dbReference type="PROSITE" id="PS50928">
    <property type="entry name" value="ABC_TM1"/>
    <property type="match status" value="1"/>
</dbReference>
<dbReference type="InterPro" id="IPR035906">
    <property type="entry name" value="MetI-like_sf"/>
</dbReference>
<evidence type="ECO:0000256" key="1">
    <source>
        <dbReference type="ARBA" id="ARBA00004429"/>
    </source>
</evidence>
<evidence type="ECO:0000256" key="3">
    <source>
        <dbReference type="ARBA" id="ARBA00022448"/>
    </source>
</evidence>
<evidence type="ECO:0000259" key="10">
    <source>
        <dbReference type="PROSITE" id="PS50928"/>
    </source>
</evidence>
<dbReference type="PANTHER" id="PTHR30133:SF2">
    <property type="entry name" value="ARGININE ABC TRANSPORTER PERMEASE PROTEIN ARTQ"/>
    <property type="match status" value="1"/>
</dbReference>
<evidence type="ECO:0000313" key="12">
    <source>
        <dbReference type="Proteomes" id="UP000275436"/>
    </source>
</evidence>
<keyword evidence="6 9" id="KW-0812">Transmembrane</keyword>
<evidence type="ECO:0000256" key="4">
    <source>
        <dbReference type="ARBA" id="ARBA00022475"/>
    </source>
</evidence>
<evidence type="ECO:0000256" key="8">
    <source>
        <dbReference type="ARBA" id="ARBA00023136"/>
    </source>
</evidence>
<evidence type="ECO:0000256" key="2">
    <source>
        <dbReference type="ARBA" id="ARBA00010072"/>
    </source>
</evidence>
<keyword evidence="8 9" id="KW-0472">Membrane</keyword>
<evidence type="ECO:0000256" key="9">
    <source>
        <dbReference type="RuleBase" id="RU363032"/>
    </source>
</evidence>
<keyword evidence="7 9" id="KW-1133">Transmembrane helix</keyword>
<dbReference type="SUPFAM" id="SSF161098">
    <property type="entry name" value="MetI-like"/>
    <property type="match status" value="1"/>
</dbReference>
<dbReference type="AlphaFoldDB" id="A0A3M9X4J6"/>
<evidence type="ECO:0000256" key="5">
    <source>
        <dbReference type="ARBA" id="ARBA00022519"/>
    </source>
</evidence>
<dbReference type="Proteomes" id="UP000275436">
    <property type="component" value="Unassembled WGS sequence"/>
</dbReference>
<feature type="transmembrane region" description="Helical" evidence="9">
    <location>
        <begin position="193"/>
        <end position="213"/>
    </location>
</feature>
<dbReference type="EMBL" id="QKOD01000009">
    <property type="protein sequence ID" value="RNJ42781.1"/>
    <property type="molecule type" value="Genomic_DNA"/>
</dbReference>
<protein>
    <submittedName>
        <fullName evidence="11">ABC transporter permease</fullName>
    </submittedName>
</protein>
<dbReference type="Pfam" id="PF00528">
    <property type="entry name" value="BPD_transp_1"/>
    <property type="match status" value="1"/>
</dbReference>
<dbReference type="InterPro" id="IPR051613">
    <property type="entry name" value="ABC_transp_permease_HisMQ"/>
</dbReference>
<reference evidence="11 12" key="1">
    <citation type="journal article" date="2018" name="Mol. Plant Microbe Interact.">
        <title>Taxonomically Different Co-Microsymbionts of a Relict Legume, Oxytropis popoviana, Have Complementary Sets of Symbiotic Genes and Together Increase the Efficiency of Plant Nodulation.</title>
        <authorList>
            <person name="Safronova V."/>
            <person name="Belimov A."/>
            <person name="Sazanova A."/>
            <person name="Chirak E."/>
            <person name="Verkhozina A."/>
            <person name="Kuznetsova I."/>
            <person name="Andronov E."/>
            <person name="Puhalsky J."/>
            <person name="Tikhonovich I."/>
        </authorList>
    </citation>
    <scope>NUCLEOTIDE SEQUENCE [LARGE SCALE GENOMIC DNA]</scope>
    <source>
        <strain evidence="11 12">Opo-235</strain>
    </source>
</reference>
<dbReference type="InterPro" id="IPR000515">
    <property type="entry name" value="MetI-like"/>
</dbReference>
<name>A0A3M9X4J6_9HYPH</name>
<organism evidence="11 12">
    <name type="scientific">Mesorhizobium japonicum</name>
    <dbReference type="NCBI Taxonomy" id="2066070"/>
    <lineage>
        <taxon>Bacteria</taxon>
        <taxon>Pseudomonadati</taxon>
        <taxon>Pseudomonadota</taxon>
        <taxon>Alphaproteobacteria</taxon>
        <taxon>Hyphomicrobiales</taxon>
        <taxon>Phyllobacteriaceae</taxon>
        <taxon>Mesorhizobium</taxon>
    </lineage>
</organism>
<keyword evidence="4" id="KW-1003">Cell membrane</keyword>
<evidence type="ECO:0000313" key="11">
    <source>
        <dbReference type="EMBL" id="RNJ42781.1"/>
    </source>
</evidence>
<dbReference type="InterPro" id="IPR010065">
    <property type="entry name" value="AA_ABC_transptr_permease_3TM"/>
</dbReference>
<accession>A0A3M9X4J6</accession>
<feature type="transmembrane region" description="Helical" evidence="9">
    <location>
        <begin position="95"/>
        <end position="114"/>
    </location>
</feature>
<dbReference type="RefSeq" id="WP_123169473.1">
    <property type="nucleotide sequence ID" value="NZ_QKOD01000009.1"/>
</dbReference>
<feature type="transmembrane region" description="Helical" evidence="9">
    <location>
        <begin position="16"/>
        <end position="39"/>
    </location>
</feature>
<dbReference type="GO" id="GO:0043190">
    <property type="term" value="C:ATP-binding cassette (ABC) transporter complex"/>
    <property type="evidence" value="ECO:0007669"/>
    <property type="project" value="InterPro"/>
</dbReference>
<dbReference type="GO" id="GO:0022857">
    <property type="term" value="F:transmembrane transporter activity"/>
    <property type="evidence" value="ECO:0007669"/>
    <property type="project" value="InterPro"/>
</dbReference>
<gene>
    <name evidence="11" type="ORF">DNR46_27165</name>
</gene>
<proteinExistence type="inferred from homology"/>